<dbReference type="InterPro" id="IPR050555">
    <property type="entry name" value="Bact_Solute-Bind_Prot2"/>
</dbReference>
<dbReference type="PANTHER" id="PTHR30036">
    <property type="entry name" value="D-XYLOSE-BINDING PERIPLASMIC PROTEIN"/>
    <property type="match status" value="1"/>
</dbReference>
<evidence type="ECO:0000256" key="2">
    <source>
        <dbReference type="ARBA" id="ARBA00007639"/>
    </source>
</evidence>
<keyword evidence="5" id="KW-1185">Reference proteome</keyword>
<evidence type="ECO:0000313" key="4">
    <source>
        <dbReference type="EMBL" id="ABV33974.1"/>
    </source>
</evidence>
<feature type="domain" description="Periplasmic binding protein" evidence="3">
    <location>
        <begin position="37"/>
        <end position="292"/>
    </location>
</feature>
<dbReference type="RefSeq" id="WP_012003450.1">
    <property type="nucleotide sequence ID" value="NC_009828.1"/>
</dbReference>
<dbReference type="Gene3D" id="3.40.50.2300">
    <property type="match status" value="2"/>
</dbReference>
<dbReference type="KEGG" id="tle:Tlet_1418"/>
<accession>A8F740</accession>
<dbReference type="PANTHER" id="PTHR30036:SF7">
    <property type="entry name" value="ABC TRANSPORTER PERIPLASMIC-BINDING PROTEIN YPHF"/>
    <property type="match status" value="1"/>
</dbReference>
<name>A8F740_PSELT</name>
<dbReference type="CDD" id="cd20001">
    <property type="entry name" value="PBP1_LsrB_Quorum_Sensing-like"/>
    <property type="match status" value="1"/>
</dbReference>
<evidence type="ECO:0000256" key="1">
    <source>
        <dbReference type="ARBA" id="ARBA00004196"/>
    </source>
</evidence>
<dbReference type="Proteomes" id="UP000002016">
    <property type="component" value="Chromosome"/>
</dbReference>
<dbReference type="GO" id="GO:0030288">
    <property type="term" value="C:outer membrane-bounded periplasmic space"/>
    <property type="evidence" value="ECO:0007669"/>
    <property type="project" value="TreeGrafter"/>
</dbReference>
<dbReference type="AlphaFoldDB" id="A8F740"/>
<dbReference type="Pfam" id="PF13407">
    <property type="entry name" value="Peripla_BP_4"/>
    <property type="match status" value="1"/>
</dbReference>
<reference evidence="4 5" key="1">
    <citation type="submission" date="2007-08" db="EMBL/GenBank/DDBJ databases">
        <title>Complete sequence of Thermotoga lettingae TMO.</title>
        <authorList>
            <consortium name="US DOE Joint Genome Institute"/>
            <person name="Copeland A."/>
            <person name="Lucas S."/>
            <person name="Lapidus A."/>
            <person name="Barry K."/>
            <person name="Glavina del Rio T."/>
            <person name="Dalin E."/>
            <person name="Tice H."/>
            <person name="Pitluck S."/>
            <person name="Foster B."/>
            <person name="Bruce D."/>
            <person name="Schmutz J."/>
            <person name="Larimer F."/>
            <person name="Land M."/>
            <person name="Hauser L."/>
            <person name="Kyrpides N."/>
            <person name="Mikhailova N."/>
            <person name="Nelson K."/>
            <person name="Gogarten J.P."/>
            <person name="Noll K."/>
            <person name="Richardson P."/>
        </authorList>
    </citation>
    <scope>NUCLEOTIDE SEQUENCE [LARGE SCALE GENOMIC DNA]</scope>
    <source>
        <strain evidence="5">ATCC BAA-301 / DSM 14385 / NBRC 107922 / TMO</strain>
    </source>
</reference>
<dbReference type="SUPFAM" id="SSF53822">
    <property type="entry name" value="Periplasmic binding protein-like I"/>
    <property type="match status" value="1"/>
</dbReference>
<evidence type="ECO:0000259" key="3">
    <source>
        <dbReference type="Pfam" id="PF13407"/>
    </source>
</evidence>
<gene>
    <name evidence="4" type="ordered locus">Tlet_1418</name>
</gene>
<dbReference type="eggNOG" id="COG1879">
    <property type="taxonomic scope" value="Bacteria"/>
</dbReference>
<dbReference type="GO" id="GO:0030246">
    <property type="term" value="F:carbohydrate binding"/>
    <property type="evidence" value="ECO:0007669"/>
    <property type="project" value="TreeGrafter"/>
</dbReference>
<comment type="similarity">
    <text evidence="2">Belongs to the bacterial solute-binding protein 2 family.</text>
</comment>
<reference evidence="4 5" key="2">
    <citation type="journal article" date="2009" name="Proc. Natl. Acad. Sci. U.S.A.">
        <title>On the chimeric nature, thermophilic origin, and phylogenetic placement of the Thermotogales.</title>
        <authorList>
            <person name="Zhaxybayeva O."/>
            <person name="Swithers K.S."/>
            <person name="Lapierre P."/>
            <person name="Fournier G.P."/>
            <person name="Bickhart D.M."/>
            <person name="DeBoy R.T."/>
            <person name="Nelson K.E."/>
            <person name="Nesbo C.L."/>
            <person name="Doolittle W.F."/>
            <person name="Gogarten J.P."/>
            <person name="Noll K.M."/>
        </authorList>
    </citation>
    <scope>NUCLEOTIDE SEQUENCE [LARGE SCALE GENOMIC DNA]</scope>
    <source>
        <strain evidence="5">ATCC BAA-301 / DSM 14385 / NBRC 107922 / TMO</strain>
    </source>
</reference>
<dbReference type="STRING" id="416591.Tlet_1418"/>
<comment type="subcellular location">
    <subcellularLocation>
        <location evidence="1">Cell envelope</location>
    </subcellularLocation>
</comment>
<dbReference type="InterPro" id="IPR028082">
    <property type="entry name" value="Peripla_BP_I"/>
</dbReference>
<dbReference type="EMBL" id="CP000812">
    <property type="protein sequence ID" value="ABV33974.1"/>
    <property type="molecule type" value="Genomic_DNA"/>
</dbReference>
<proteinExistence type="inferred from homology"/>
<evidence type="ECO:0000313" key="5">
    <source>
        <dbReference type="Proteomes" id="UP000002016"/>
    </source>
</evidence>
<organism evidence="4 5">
    <name type="scientific">Pseudothermotoga lettingae (strain ATCC BAA-301 / DSM 14385 / NBRC 107922 / TMO)</name>
    <name type="common">Thermotoga lettingae</name>
    <dbReference type="NCBI Taxonomy" id="416591"/>
    <lineage>
        <taxon>Bacteria</taxon>
        <taxon>Thermotogati</taxon>
        <taxon>Thermotogota</taxon>
        <taxon>Thermotogae</taxon>
        <taxon>Thermotogales</taxon>
        <taxon>Thermotogaceae</taxon>
        <taxon>Pseudothermotoga</taxon>
    </lineage>
</organism>
<protein>
    <submittedName>
        <fullName evidence="4">Periplasmic binding protein/LacI transcriptional regulator</fullName>
    </submittedName>
</protein>
<dbReference type="HOGENOM" id="CLU_037628_3_0_0"/>
<sequence length="337" mass="36896" precursor="true">MLKRLYLLVSVLALVGAMLLLPNGEVFATSKGNFVMGTVVKSIAFNWFMRMEEGVKQFGKDYGVTAFMQGPSVADSAQQVAIIEQLIAQGVDAIINVPYGVQENDLVQKQAMDSGIIVVTHEAATARYAHYDVEAFDNKSYGEEMMRQLAQRMGYEGEYVQFVGSLTNASHNEWQDAARVYQEKNFPKMKCIGKFESREDIEAAYTTMKDLLKKYPNIKGVLGSAAGDVVGVGRAVQEAGLSDKIVVVGTSIVSYAGELLKTGAVDLAMCWDPALAGYAANVVAYKLLKGEKIEEGMDLGVPGYTKIHIVKNEYGVPVIYGQGWILIDASNMDKYNF</sequence>
<dbReference type="InterPro" id="IPR025997">
    <property type="entry name" value="SBP_2_dom"/>
</dbReference>
<dbReference type="OrthoDB" id="9795981at2"/>